<keyword evidence="11" id="KW-1185">Reference proteome</keyword>
<evidence type="ECO:0000259" key="9">
    <source>
        <dbReference type="PROSITE" id="PS51755"/>
    </source>
</evidence>
<dbReference type="InterPro" id="IPR039420">
    <property type="entry name" value="WalR-like"/>
</dbReference>
<dbReference type="SUPFAM" id="SSF52172">
    <property type="entry name" value="CheY-like"/>
    <property type="match status" value="1"/>
</dbReference>
<dbReference type="PROSITE" id="PS50110">
    <property type="entry name" value="RESPONSE_REGULATORY"/>
    <property type="match status" value="1"/>
</dbReference>
<dbReference type="PROSITE" id="PS51755">
    <property type="entry name" value="OMPR_PHOB"/>
    <property type="match status" value="1"/>
</dbReference>
<dbReference type="OrthoDB" id="116118at2"/>
<keyword evidence="3 7" id="KW-0238">DNA-binding</keyword>
<comment type="caution">
    <text evidence="10">The sequence shown here is derived from an EMBL/GenBank/DDBJ whole genome shotgun (WGS) entry which is preliminary data.</text>
</comment>
<feature type="domain" description="OmpR/PhoB-type" evidence="9">
    <location>
        <begin position="125"/>
        <end position="224"/>
    </location>
</feature>
<evidence type="ECO:0000313" key="10">
    <source>
        <dbReference type="EMBL" id="ROP44645.1"/>
    </source>
</evidence>
<dbReference type="GO" id="GO:0006355">
    <property type="term" value="P:regulation of DNA-templated transcription"/>
    <property type="evidence" value="ECO:0007669"/>
    <property type="project" value="InterPro"/>
</dbReference>
<evidence type="ECO:0000256" key="4">
    <source>
        <dbReference type="ARBA" id="ARBA00023163"/>
    </source>
</evidence>
<dbReference type="SUPFAM" id="SSF46894">
    <property type="entry name" value="C-terminal effector domain of the bipartite response regulators"/>
    <property type="match status" value="1"/>
</dbReference>
<dbReference type="PANTHER" id="PTHR48111">
    <property type="entry name" value="REGULATOR OF RPOS"/>
    <property type="match status" value="1"/>
</dbReference>
<name>A0A3N1HQ83_9ACTN</name>
<dbReference type="GO" id="GO:0032993">
    <property type="term" value="C:protein-DNA complex"/>
    <property type="evidence" value="ECO:0007669"/>
    <property type="project" value="TreeGrafter"/>
</dbReference>
<dbReference type="InterPro" id="IPR036388">
    <property type="entry name" value="WH-like_DNA-bd_sf"/>
</dbReference>
<dbReference type="Gene3D" id="6.10.250.690">
    <property type="match status" value="1"/>
</dbReference>
<dbReference type="InParanoid" id="A0A3N1HQ83"/>
<proteinExistence type="predicted"/>
<dbReference type="CDD" id="cd00383">
    <property type="entry name" value="trans_reg_C"/>
    <property type="match status" value="1"/>
</dbReference>
<feature type="DNA-binding region" description="OmpR/PhoB-type" evidence="7">
    <location>
        <begin position="125"/>
        <end position="224"/>
    </location>
</feature>
<evidence type="ECO:0000256" key="6">
    <source>
        <dbReference type="PROSITE-ProRule" id="PRU00169"/>
    </source>
</evidence>
<evidence type="ECO:0000256" key="7">
    <source>
        <dbReference type="PROSITE-ProRule" id="PRU01091"/>
    </source>
</evidence>
<dbReference type="Gene3D" id="1.10.10.10">
    <property type="entry name" value="Winged helix-like DNA-binding domain superfamily/Winged helix DNA-binding domain"/>
    <property type="match status" value="1"/>
</dbReference>
<dbReference type="GO" id="GO:0005829">
    <property type="term" value="C:cytosol"/>
    <property type="evidence" value="ECO:0007669"/>
    <property type="project" value="TreeGrafter"/>
</dbReference>
<evidence type="ECO:0000256" key="5">
    <source>
        <dbReference type="ARBA" id="ARBA00041201"/>
    </source>
</evidence>
<evidence type="ECO:0000259" key="8">
    <source>
        <dbReference type="PROSITE" id="PS50110"/>
    </source>
</evidence>
<keyword evidence="1 6" id="KW-0597">Phosphoprotein</keyword>
<protein>
    <recommendedName>
        <fullName evidence="5">Sensory transduction protein RegX3</fullName>
    </recommendedName>
</protein>
<feature type="modified residue" description="4-aspartylphosphate" evidence="6">
    <location>
        <position position="48"/>
    </location>
</feature>
<reference evidence="10 11" key="1">
    <citation type="journal article" date="2015" name="Stand. Genomic Sci.">
        <title>Genomic Encyclopedia of Bacterial and Archaeal Type Strains, Phase III: the genomes of soil and plant-associated and newly described type strains.</title>
        <authorList>
            <person name="Whitman W.B."/>
            <person name="Woyke T."/>
            <person name="Klenk H.P."/>
            <person name="Zhou Y."/>
            <person name="Lilburn T.G."/>
            <person name="Beck B.J."/>
            <person name="De Vos P."/>
            <person name="Vandamme P."/>
            <person name="Eisen J.A."/>
            <person name="Garrity G."/>
            <person name="Hugenholtz P."/>
            <person name="Kyrpides N.C."/>
        </authorList>
    </citation>
    <scope>NUCLEOTIDE SEQUENCE [LARGE SCALE GENOMIC DNA]</scope>
    <source>
        <strain evidence="10 11">CECT 7306</strain>
    </source>
</reference>
<feature type="domain" description="Response regulatory" evidence="8">
    <location>
        <begin position="2"/>
        <end position="113"/>
    </location>
</feature>
<dbReference type="Pfam" id="PF00486">
    <property type="entry name" value="Trans_reg_C"/>
    <property type="match status" value="1"/>
</dbReference>
<dbReference type="InterPro" id="IPR016032">
    <property type="entry name" value="Sig_transdc_resp-reg_C-effctor"/>
</dbReference>
<dbReference type="GO" id="GO:0000156">
    <property type="term" value="F:phosphorelay response regulator activity"/>
    <property type="evidence" value="ECO:0007669"/>
    <property type="project" value="TreeGrafter"/>
</dbReference>
<sequence>MRILVVEDDARVARGLVRALRHAGHEVATARTGAEALAAGAADVVLLDLGLPDVDGVEVLRRLRRERPATAVIAVTARAEEADRVLGLRAGADDYVVKPFGTAELLARVDAVLRRTREVRSEPGPALLHVGGLTLDPAAREVRVGGGDVLDLTRKEADLLCLLAARAGTTVRRDLIVDQVWHASAVGQSRTVDTHVASVRAKLAAAGAAVVITTVRGTGYRLEPADGTG</sequence>
<dbReference type="GO" id="GO:0000976">
    <property type="term" value="F:transcription cis-regulatory region binding"/>
    <property type="evidence" value="ECO:0007669"/>
    <property type="project" value="TreeGrafter"/>
</dbReference>
<organism evidence="10 11">
    <name type="scientific">Pseudokineococcus lusitanus</name>
    <dbReference type="NCBI Taxonomy" id="763993"/>
    <lineage>
        <taxon>Bacteria</taxon>
        <taxon>Bacillati</taxon>
        <taxon>Actinomycetota</taxon>
        <taxon>Actinomycetes</taxon>
        <taxon>Kineosporiales</taxon>
        <taxon>Kineosporiaceae</taxon>
        <taxon>Pseudokineococcus</taxon>
    </lineage>
</organism>
<accession>A0A3N1HQ83</accession>
<dbReference type="EMBL" id="RJKN01000002">
    <property type="protein sequence ID" value="ROP44645.1"/>
    <property type="molecule type" value="Genomic_DNA"/>
</dbReference>
<dbReference type="Pfam" id="PF00072">
    <property type="entry name" value="Response_reg"/>
    <property type="match status" value="1"/>
</dbReference>
<dbReference type="AlphaFoldDB" id="A0A3N1HQ83"/>
<keyword evidence="4" id="KW-0804">Transcription</keyword>
<dbReference type="InterPro" id="IPR001789">
    <property type="entry name" value="Sig_transdc_resp-reg_receiver"/>
</dbReference>
<dbReference type="PANTHER" id="PTHR48111:SF72">
    <property type="entry name" value="SENSORY TRANSDUCTION PROTEIN REGX3"/>
    <property type="match status" value="1"/>
</dbReference>
<evidence type="ECO:0000256" key="3">
    <source>
        <dbReference type="ARBA" id="ARBA00023125"/>
    </source>
</evidence>
<keyword evidence="2" id="KW-0805">Transcription regulation</keyword>
<evidence type="ECO:0000313" key="11">
    <source>
        <dbReference type="Proteomes" id="UP000276232"/>
    </source>
</evidence>
<dbReference type="Gene3D" id="3.40.50.2300">
    <property type="match status" value="1"/>
</dbReference>
<dbReference type="RefSeq" id="WP_123378905.1">
    <property type="nucleotide sequence ID" value="NZ_RJKN01000002.1"/>
</dbReference>
<dbReference type="InterPro" id="IPR011006">
    <property type="entry name" value="CheY-like_superfamily"/>
</dbReference>
<dbReference type="SMART" id="SM00862">
    <property type="entry name" value="Trans_reg_C"/>
    <property type="match status" value="1"/>
</dbReference>
<dbReference type="Proteomes" id="UP000276232">
    <property type="component" value="Unassembled WGS sequence"/>
</dbReference>
<dbReference type="InterPro" id="IPR001867">
    <property type="entry name" value="OmpR/PhoB-type_DNA-bd"/>
</dbReference>
<dbReference type="SMART" id="SM00448">
    <property type="entry name" value="REC"/>
    <property type="match status" value="1"/>
</dbReference>
<evidence type="ECO:0000256" key="1">
    <source>
        <dbReference type="ARBA" id="ARBA00022553"/>
    </source>
</evidence>
<gene>
    <name evidence="10" type="ORF">EDC03_0771</name>
</gene>
<evidence type="ECO:0000256" key="2">
    <source>
        <dbReference type="ARBA" id="ARBA00023015"/>
    </source>
</evidence>